<dbReference type="Gene3D" id="3.10.180.10">
    <property type="entry name" value="2,3-Dihydroxybiphenyl 1,2-Dioxygenase, domain 1"/>
    <property type="match status" value="1"/>
</dbReference>
<name>D5DIT0_PRIM3</name>
<organism evidence="2 3">
    <name type="scientific">Priestia megaterium (strain DSM 319 / IMG 1521)</name>
    <name type="common">Bacillus megaterium</name>
    <dbReference type="NCBI Taxonomy" id="592022"/>
    <lineage>
        <taxon>Bacteria</taxon>
        <taxon>Bacillati</taxon>
        <taxon>Bacillota</taxon>
        <taxon>Bacilli</taxon>
        <taxon>Bacillales</taxon>
        <taxon>Bacillaceae</taxon>
        <taxon>Priestia</taxon>
    </lineage>
</organism>
<evidence type="ECO:0000313" key="2">
    <source>
        <dbReference type="EMBL" id="ADF40381.1"/>
    </source>
</evidence>
<dbReference type="InterPro" id="IPR037523">
    <property type="entry name" value="VOC_core"/>
</dbReference>
<dbReference type="EMBL" id="CP001982">
    <property type="protein sequence ID" value="ADF40381.1"/>
    <property type="molecule type" value="Genomic_DNA"/>
</dbReference>
<dbReference type="InterPro" id="IPR004360">
    <property type="entry name" value="Glyas_Fos-R_dOase_dom"/>
</dbReference>
<proteinExistence type="predicted"/>
<dbReference type="KEGG" id="bmd:BMD_3541"/>
<dbReference type="PROSITE" id="PS51819">
    <property type="entry name" value="VOC"/>
    <property type="match status" value="1"/>
</dbReference>
<accession>D5DIT0</accession>
<gene>
    <name evidence="2" type="ordered locus">BMD_3541</name>
</gene>
<dbReference type="HOGENOM" id="CLU_208668_0_0_9"/>
<reference evidence="2 3" key="1">
    <citation type="journal article" date="2011" name="J. Bacteriol.">
        <title>Genome sequences of the biotechnologically important Bacillus megaterium strains QM B1551 and DSM319.</title>
        <authorList>
            <person name="Eppinger M."/>
            <person name="Bunk B."/>
            <person name="Johns M.A."/>
            <person name="Edirisinghe J.N."/>
            <person name="Kutumbaka K.K."/>
            <person name="Koenig S.S."/>
            <person name="Huot Creasy H."/>
            <person name="Rosovitz M.J."/>
            <person name="Riley D.R."/>
            <person name="Daugherty S."/>
            <person name="Martin M."/>
            <person name="Elbourne L.D."/>
            <person name="Paulsen I."/>
            <person name="Biedendieck R."/>
            <person name="Braun C."/>
            <person name="Grayburn S."/>
            <person name="Dhingra S."/>
            <person name="Lukyanchuk V."/>
            <person name="Ball B."/>
            <person name="Ul-Qamar R."/>
            <person name="Seibel J."/>
            <person name="Bremer E."/>
            <person name="Jahn D."/>
            <person name="Ravel J."/>
            <person name="Vary P.S."/>
        </authorList>
    </citation>
    <scope>NUCLEOTIDE SEQUENCE [LARGE SCALE GENOMIC DNA]</scope>
    <source>
        <strain evidence="3">DSM 319 / IMG 1521</strain>
    </source>
</reference>
<sequence length="57" mass="6451">MCKTTIEKIESVISHLQKHDVEIEEGPVKRTGAVGPIFSVYVRDPDHNLIELSNYVD</sequence>
<evidence type="ECO:0000313" key="3">
    <source>
        <dbReference type="Proteomes" id="UP000002365"/>
    </source>
</evidence>
<dbReference type="SUPFAM" id="SSF54593">
    <property type="entry name" value="Glyoxalase/Bleomycin resistance protein/Dihydroxybiphenyl dioxygenase"/>
    <property type="match status" value="1"/>
</dbReference>
<feature type="domain" description="VOC" evidence="1">
    <location>
        <begin position="1"/>
        <end position="55"/>
    </location>
</feature>
<protein>
    <recommendedName>
        <fullName evidence="1">VOC domain-containing protein</fullName>
    </recommendedName>
</protein>
<dbReference type="Proteomes" id="UP000002365">
    <property type="component" value="Chromosome"/>
</dbReference>
<evidence type="ECO:0000259" key="1">
    <source>
        <dbReference type="PROSITE" id="PS51819"/>
    </source>
</evidence>
<dbReference type="InterPro" id="IPR029068">
    <property type="entry name" value="Glyas_Bleomycin-R_OHBP_Dase"/>
</dbReference>
<dbReference type="Pfam" id="PF00903">
    <property type="entry name" value="Glyoxalase"/>
    <property type="match status" value="1"/>
</dbReference>
<dbReference type="AlphaFoldDB" id="D5DIT0"/>